<dbReference type="PANTHER" id="PTHR10584">
    <property type="entry name" value="SUGAR KINASE"/>
    <property type="match status" value="1"/>
</dbReference>
<evidence type="ECO:0000313" key="5">
    <source>
        <dbReference type="EMBL" id="KZX15239.1"/>
    </source>
</evidence>
<comment type="similarity">
    <text evidence="1">Belongs to the carbohydrate kinase PfkB family.</text>
</comment>
<keyword evidence="2 5" id="KW-0808">Transferase</keyword>
<dbReference type="InterPro" id="IPR011611">
    <property type="entry name" value="PfkB_dom"/>
</dbReference>
<dbReference type="InterPro" id="IPR029056">
    <property type="entry name" value="Ribokinase-like"/>
</dbReference>
<name>A0A166D5X3_9EURY</name>
<dbReference type="Proteomes" id="UP000077275">
    <property type="component" value="Unassembled WGS sequence"/>
</dbReference>
<dbReference type="STRING" id="47311.MBCUT_16180"/>
<keyword evidence="6" id="KW-1185">Reference proteome</keyword>
<protein>
    <submittedName>
        <fullName evidence="5">Adenosine kinase</fullName>
        <ecNumber evidence="5">2.7.1.20</ecNumber>
    </submittedName>
</protein>
<evidence type="ECO:0000259" key="4">
    <source>
        <dbReference type="Pfam" id="PF00294"/>
    </source>
</evidence>
<evidence type="ECO:0000256" key="1">
    <source>
        <dbReference type="ARBA" id="ARBA00010688"/>
    </source>
</evidence>
<accession>A0A166D5X3</accession>
<dbReference type="RefSeq" id="WP_067260173.1">
    <property type="nucleotide sequence ID" value="NZ_LWMW01000125.1"/>
</dbReference>
<evidence type="ECO:0000313" key="6">
    <source>
        <dbReference type="Proteomes" id="UP000077275"/>
    </source>
</evidence>
<evidence type="ECO:0000256" key="2">
    <source>
        <dbReference type="ARBA" id="ARBA00022679"/>
    </source>
</evidence>
<organism evidence="5 6">
    <name type="scientific">Methanobrevibacter cuticularis</name>
    <dbReference type="NCBI Taxonomy" id="47311"/>
    <lineage>
        <taxon>Archaea</taxon>
        <taxon>Methanobacteriati</taxon>
        <taxon>Methanobacteriota</taxon>
        <taxon>Methanomada group</taxon>
        <taxon>Methanobacteria</taxon>
        <taxon>Methanobacteriales</taxon>
        <taxon>Methanobacteriaceae</taxon>
        <taxon>Methanobrevibacter</taxon>
    </lineage>
</organism>
<dbReference type="InterPro" id="IPR002173">
    <property type="entry name" value="Carboh/pur_kinase_PfkB_CS"/>
</dbReference>
<dbReference type="OrthoDB" id="26949at2157"/>
<dbReference type="Pfam" id="PF00294">
    <property type="entry name" value="PfkB"/>
    <property type="match status" value="1"/>
</dbReference>
<keyword evidence="3 5" id="KW-0418">Kinase</keyword>
<sequence length="308" mass="33946">MKKKRGLLAIGHTALDYIIKVKEFPVANASASIETMKNLYGGAAANVAMVGATIGLKTSLVSAVGKNFIDSEYHKQMQKLNIDTESLIISKNKDTPTAFVLTDENQDQISYFYLGAGKEFKKSAIPLKAIKKVEVVHLATGDPDFNCRSGIASKKEGKIVSFDPGQDLHLYDNKKLKEVIKNCNILFGNHFEIERILDSLSVDIEGLKELGPSIIIKTCGKDGSVIYNNHEKIRVDSVYRPATDPTGAGDSYRASFIHSYLNGDSLKDCAKFASSVSSFIVEKKGCQTNIPNFKEAKSRMRDFYNLDD</sequence>
<gene>
    <name evidence="5" type="primary">adoK</name>
    <name evidence="5" type="ORF">MBCUT_16180</name>
</gene>
<dbReference type="PATRIC" id="fig|47311.3.peg.1762"/>
<dbReference type="SUPFAM" id="SSF53613">
    <property type="entry name" value="Ribokinase-like"/>
    <property type="match status" value="1"/>
</dbReference>
<dbReference type="PANTHER" id="PTHR10584:SF166">
    <property type="entry name" value="RIBOKINASE"/>
    <property type="match status" value="1"/>
</dbReference>
<dbReference type="AlphaFoldDB" id="A0A166D5X3"/>
<evidence type="ECO:0000256" key="3">
    <source>
        <dbReference type="ARBA" id="ARBA00022777"/>
    </source>
</evidence>
<dbReference type="CDD" id="cd01942">
    <property type="entry name" value="ribokinase_group_A"/>
    <property type="match status" value="1"/>
</dbReference>
<dbReference type="PROSITE" id="PS00583">
    <property type="entry name" value="PFKB_KINASES_1"/>
    <property type="match status" value="1"/>
</dbReference>
<proteinExistence type="inferred from homology"/>
<dbReference type="EC" id="2.7.1.20" evidence="5"/>
<feature type="domain" description="Carbohydrate kinase PfkB" evidence="4">
    <location>
        <begin position="7"/>
        <end position="291"/>
    </location>
</feature>
<dbReference type="EMBL" id="LWMW01000125">
    <property type="protein sequence ID" value="KZX15239.1"/>
    <property type="molecule type" value="Genomic_DNA"/>
</dbReference>
<dbReference type="GO" id="GO:0004001">
    <property type="term" value="F:adenosine kinase activity"/>
    <property type="evidence" value="ECO:0007669"/>
    <property type="project" value="UniProtKB-EC"/>
</dbReference>
<comment type="caution">
    <text evidence="5">The sequence shown here is derived from an EMBL/GenBank/DDBJ whole genome shotgun (WGS) entry which is preliminary data.</text>
</comment>
<dbReference type="Gene3D" id="3.40.1190.20">
    <property type="match status" value="1"/>
</dbReference>
<reference evidence="5 6" key="1">
    <citation type="submission" date="2016-04" db="EMBL/GenBank/DDBJ databases">
        <title>Genome sequence of Methanobrevibacter cuticularis DSM 11139.</title>
        <authorList>
            <person name="Poehlein A."/>
            <person name="Seedorf H."/>
            <person name="Daniel R."/>
        </authorList>
    </citation>
    <scope>NUCLEOTIDE SEQUENCE [LARGE SCALE GENOMIC DNA]</scope>
    <source>
        <strain evidence="5 6">DSM 11139</strain>
    </source>
</reference>